<keyword evidence="4 5" id="KW-0472">Membrane</keyword>
<accession>A0ABP8QG71</accession>
<proteinExistence type="predicted"/>
<evidence type="ECO:0000256" key="3">
    <source>
        <dbReference type="ARBA" id="ARBA00022989"/>
    </source>
</evidence>
<dbReference type="InterPro" id="IPR003807">
    <property type="entry name" value="DUF202"/>
</dbReference>
<dbReference type="EMBL" id="BAABHF010000026">
    <property type="protein sequence ID" value="GAA4501520.1"/>
    <property type="molecule type" value="Genomic_DNA"/>
</dbReference>
<keyword evidence="3 5" id="KW-1133">Transmembrane helix</keyword>
<organism evidence="7 8">
    <name type="scientific">Actinoallomurus oryzae</name>
    <dbReference type="NCBI Taxonomy" id="502180"/>
    <lineage>
        <taxon>Bacteria</taxon>
        <taxon>Bacillati</taxon>
        <taxon>Actinomycetota</taxon>
        <taxon>Actinomycetes</taxon>
        <taxon>Streptosporangiales</taxon>
        <taxon>Thermomonosporaceae</taxon>
        <taxon>Actinoallomurus</taxon>
    </lineage>
</organism>
<evidence type="ECO:0000256" key="5">
    <source>
        <dbReference type="SAM" id="Phobius"/>
    </source>
</evidence>
<evidence type="ECO:0000256" key="1">
    <source>
        <dbReference type="ARBA" id="ARBA00004127"/>
    </source>
</evidence>
<gene>
    <name evidence="7" type="ORF">GCM10023191_051670</name>
</gene>
<keyword evidence="8" id="KW-1185">Reference proteome</keyword>
<sequence length="110" mass="11818">MSAEKREAARPGLQWERTRLAWDRTALSFAAFGALLMHLGHGGSHLASLGLGVGTLCSGWAVHVLGRRRYRRGVSLRDRGVASRRGTLAVVSVLSALTAVLSGVQTILFH</sequence>
<dbReference type="Proteomes" id="UP001500503">
    <property type="component" value="Unassembled WGS sequence"/>
</dbReference>
<evidence type="ECO:0000259" key="6">
    <source>
        <dbReference type="Pfam" id="PF02656"/>
    </source>
</evidence>
<feature type="domain" description="DUF202" evidence="6">
    <location>
        <begin position="10"/>
        <end position="72"/>
    </location>
</feature>
<comment type="caution">
    <text evidence="7">The sequence shown here is derived from an EMBL/GenBank/DDBJ whole genome shotgun (WGS) entry which is preliminary data.</text>
</comment>
<evidence type="ECO:0000256" key="2">
    <source>
        <dbReference type="ARBA" id="ARBA00022692"/>
    </source>
</evidence>
<dbReference type="Pfam" id="PF02656">
    <property type="entry name" value="DUF202"/>
    <property type="match status" value="1"/>
</dbReference>
<feature type="transmembrane region" description="Helical" evidence="5">
    <location>
        <begin position="46"/>
        <end position="66"/>
    </location>
</feature>
<feature type="transmembrane region" description="Helical" evidence="5">
    <location>
        <begin position="21"/>
        <end position="40"/>
    </location>
</feature>
<keyword evidence="2 5" id="KW-0812">Transmembrane</keyword>
<reference evidence="8" key="1">
    <citation type="journal article" date="2019" name="Int. J. Syst. Evol. Microbiol.">
        <title>The Global Catalogue of Microorganisms (GCM) 10K type strain sequencing project: providing services to taxonomists for standard genome sequencing and annotation.</title>
        <authorList>
            <consortium name="The Broad Institute Genomics Platform"/>
            <consortium name="The Broad Institute Genome Sequencing Center for Infectious Disease"/>
            <person name="Wu L."/>
            <person name="Ma J."/>
        </authorList>
    </citation>
    <scope>NUCLEOTIDE SEQUENCE [LARGE SCALE GENOMIC DNA]</scope>
    <source>
        <strain evidence="8">JCM 17933</strain>
    </source>
</reference>
<dbReference type="RefSeq" id="WP_345468282.1">
    <property type="nucleotide sequence ID" value="NZ_BAABHF010000026.1"/>
</dbReference>
<evidence type="ECO:0000313" key="7">
    <source>
        <dbReference type="EMBL" id="GAA4501520.1"/>
    </source>
</evidence>
<comment type="subcellular location">
    <subcellularLocation>
        <location evidence="1">Endomembrane system</location>
        <topology evidence="1">Multi-pass membrane protein</topology>
    </subcellularLocation>
</comment>
<feature type="transmembrane region" description="Helical" evidence="5">
    <location>
        <begin position="87"/>
        <end position="108"/>
    </location>
</feature>
<protein>
    <recommendedName>
        <fullName evidence="6">DUF202 domain-containing protein</fullName>
    </recommendedName>
</protein>
<name>A0ABP8QG71_9ACTN</name>
<evidence type="ECO:0000313" key="8">
    <source>
        <dbReference type="Proteomes" id="UP001500503"/>
    </source>
</evidence>
<evidence type="ECO:0000256" key="4">
    <source>
        <dbReference type="ARBA" id="ARBA00023136"/>
    </source>
</evidence>